<dbReference type="PANTHER" id="PTHR11781:SF22">
    <property type="entry name" value="TYPE I IODOTHYRONINE DEIODINASE"/>
    <property type="match status" value="1"/>
</dbReference>
<comment type="catalytic activity">
    <reaction evidence="3">
        <text>3,3'-diiodo-L-thyronine sulfate + iodide + A + H(+) = 3,3',5-triiodo-L-thyronine sulfate + AH2</text>
        <dbReference type="Rhea" id="RHEA:83751"/>
        <dbReference type="ChEBI" id="CHEBI:13193"/>
        <dbReference type="ChEBI" id="CHEBI:15378"/>
        <dbReference type="ChEBI" id="CHEBI:16382"/>
        <dbReference type="ChEBI" id="CHEBI:17499"/>
        <dbReference type="ChEBI" id="CHEBI:176511"/>
        <dbReference type="ChEBI" id="CHEBI:176515"/>
    </reaction>
    <physiologicalReaction direction="right-to-left" evidence="3">
        <dbReference type="Rhea" id="RHEA:83753"/>
    </physiologicalReaction>
</comment>
<dbReference type="STRING" id="99883.ENSTNIP00000013611"/>
<reference evidence="10 12" key="1">
    <citation type="journal article" date="2004" name="Nature">
        <title>Genome duplication in the teleost fish Tetraodon nigroviridis reveals the early vertebrate proto-karyotype.</title>
        <authorList>
            <person name="Jaillon O."/>
            <person name="Aury J.-M."/>
            <person name="Brunet F."/>
            <person name="Petit J.-L."/>
            <person name="Stange-Thomann N."/>
            <person name="Mauceli E."/>
            <person name="Bouneau L."/>
            <person name="Fischer C."/>
            <person name="Ozouf-Costaz C."/>
            <person name="Bernot A."/>
            <person name="Nicaud S."/>
            <person name="Jaffe D."/>
            <person name="Fisher S."/>
            <person name="Lutfalla G."/>
            <person name="Dossat C."/>
            <person name="Segurens B."/>
            <person name="Dasilva C."/>
            <person name="Salanoubat M."/>
            <person name="Levy M."/>
            <person name="Boudet N."/>
            <person name="Castellano S."/>
            <person name="Anthouard V."/>
            <person name="Jubin C."/>
            <person name="Castelli V."/>
            <person name="Katinka M."/>
            <person name="Vacherie B."/>
            <person name="Biemont C."/>
            <person name="Skalli Z."/>
            <person name="Cattolico L."/>
            <person name="Poulain J."/>
            <person name="De Berardinis V."/>
            <person name="Cruaud C."/>
            <person name="Duprat S."/>
            <person name="Brottier P."/>
            <person name="Coutanceau J.-P."/>
            <person name="Gouzy J."/>
            <person name="Parra G."/>
            <person name="Lardier G."/>
            <person name="Chapple C."/>
            <person name="McKernan K.J."/>
            <person name="McEwan P."/>
            <person name="Bosak S."/>
            <person name="Kellis M."/>
            <person name="Volff J.-N."/>
            <person name="Guigo R."/>
            <person name="Zody M.C."/>
            <person name="Mesirov J."/>
            <person name="Lindblad-Toh K."/>
            <person name="Birren B."/>
            <person name="Nusbaum C."/>
            <person name="Kahn D."/>
            <person name="Robinson-Rechavi M."/>
            <person name="Laudet V."/>
            <person name="Schachter V."/>
            <person name="Quetier F."/>
            <person name="Saurin W."/>
            <person name="Scarpelli C."/>
            <person name="Wincker P."/>
            <person name="Lander E.S."/>
            <person name="Weissenbach J."/>
            <person name="Roest Crollius H."/>
        </authorList>
    </citation>
    <scope>NUCLEOTIDE SEQUENCE [LARGE SCALE GENOMIC DNA]</scope>
</reference>
<evidence type="ECO:0000256" key="1">
    <source>
        <dbReference type="ARBA" id="ARBA00093186"/>
    </source>
</evidence>
<reference evidence="11" key="3">
    <citation type="submission" date="2025-05" db="UniProtKB">
        <authorList>
            <consortium name="Ensembl"/>
        </authorList>
    </citation>
    <scope>IDENTIFICATION</scope>
</reference>
<keyword evidence="8" id="KW-0893">Thyroid hormones biosynthesis</keyword>
<protein>
    <recommendedName>
        <fullName evidence="8">Iodothyronine deiodinase</fullName>
    </recommendedName>
</protein>
<evidence type="ECO:0000256" key="2">
    <source>
        <dbReference type="ARBA" id="ARBA00093202"/>
    </source>
</evidence>
<dbReference type="GO" id="GO:0061074">
    <property type="term" value="P:regulation of neural retina development"/>
    <property type="evidence" value="ECO:0007669"/>
    <property type="project" value="Ensembl"/>
</dbReference>
<dbReference type="AlphaFoldDB" id="Q4SD36"/>
<dbReference type="KEGG" id="tng:GSTEN00020212G001"/>
<reference evidence="10" key="2">
    <citation type="submission" date="2004-02" db="EMBL/GenBank/DDBJ databases">
        <authorList>
            <consortium name="Genoscope"/>
            <consortium name="Whitehead Institute Centre for Genome Research"/>
        </authorList>
    </citation>
    <scope>NUCLEOTIDE SEQUENCE</scope>
</reference>
<proteinExistence type="inferred from homology"/>
<name>Q4SD36_TETNG</name>
<dbReference type="GO" id="GO:0004800">
    <property type="term" value="F:thyroxine 5'-deiodinase activity"/>
    <property type="evidence" value="ECO:0007669"/>
    <property type="project" value="InterPro"/>
</dbReference>
<evidence type="ECO:0000256" key="8">
    <source>
        <dbReference type="RuleBase" id="RU000676"/>
    </source>
</evidence>
<dbReference type="GO" id="GO:0042404">
    <property type="term" value="P:thyroid hormone catabolic process"/>
    <property type="evidence" value="ECO:0007669"/>
    <property type="project" value="UniProtKB-ARBA"/>
</dbReference>
<keyword evidence="9" id="KW-0472">Membrane</keyword>
<comment type="catalytic activity">
    <reaction evidence="4">
        <text>3'-iodothyronamine + iodide + A + H(+) = 3',5'-diiodothyronamine + AH2</text>
        <dbReference type="Rhea" id="RHEA:83803"/>
        <dbReference type="ChEBI" id="CHEBI:13193"/>
        <dbReference type="ChEBI" id="CHEBI:15378"/>
        <dbReference type="ChEBI" id="CHEBI:16382"/>
        <dbReference type="ChEBI" id="CHEBI:17499"/>
        <dbReference type="ChEBI" id="CHEBI:233339"/>
        <dbReference type="ChEBI" id="CHEBI:233342"/>
    </reaction>
    <physiologicalReaction direction="right-to-left" evidence="4">
        <dbReference type="Rhea" id="RHEA:83805"/>
    </physiologicalReaction>
</comment>
<sequence>MWLQKVAVYLSAAGMVCYMLLLNGVLRILQVVWPALAKKIILKLGEKVTMTQNPRFKYDDWGSTFASMAFVRTVCDNMWLSLGQEAFVGLEAPDSAVVTMERERTSIGKFVRDGWAFRNNIEIKQHRSLEDRLSAAQILVQEEPLCPVVVDDMSNSCSVKYGAMPERLYVLQAGKVTYKGAMGPWGYNPQEVRSHLEKT</sequence>
<evidence type="ECO:0000313" key="12">
    <source>
        <dbReference type="Proteomes" id="UP000007303"/>
    </source>
</evidence>
<evidence type="ECO:0000256" key="4">
    <source>
        <dbReference type="ARBA" id="ARBA00093210"/>
    </source>
</evidence>
<dbReference type="GO" id="GO:0042446">
    <property type="term" value="P:hormone biosynthetic process"/>
    <property type="evidence" value="ECO:0007669"/>
    <property type="project" value="UniProtKB-KW"/>
</dbReference>
<dbReference type="Pfam" id="PF00837">
    <property type="entry name" value="T4_deiodinase"/>
    <property type="match status" value="1"/>
</dbReference>
<comment type="catalytic activity">
    <reaction evidence="2">
        <text>3,3',5'-triiodo-L-thyronine sulfate + iodide + A + H(+) = L-thyroxine sulfate + AH2</text>
        <dbReference type="Rhea" id="RHEA:83835"/>
        <dbReference type="ChEBI" id="CHEBI:13193"/>
        <dbReference type="ChEBI" id="CHEBI:15378"/>
        <dbReference type="ChEBI" id="CHEBI:16382"/>
        <dbReference type="ChEBI" id="CHEBI:17499"/>
        <dbReference type="ChEBI" id="CHEBI:176512"/>
        <dbReference type="ChEBI" id="CHEBI:176513"/>
    </reaction>
    <physiologicalReaction direction="right-to-left" evidence="2">
        <dbReference type="Rhea" id="RHEA:83837"/>
    </physiologicalReaction>
</comment>
<dbReference type="Gene3D" id="3.40.30.10">
    <property type="entry name" value="Glutaredoxin"/>
    <property type="match status" value="1"/>
</dbReference>
<dbReference type="OMA" id="WGERTTM"/>
<comment type="catalytic activity">
    <reaction evidence="6">
        <text>3,3'-diiodothyronamine + iodide + A + H(+) = 3,3',5'-triiodothyronamine + AH2</text>
        <dbReference type="Rhea" id="RHEA:83795"/>
        <dbReference type="ChEBI" id="CHEBI:13193"/>
        <dbReference type="ChEBI" id="CHEBI:15378"/>
        <dbReference type="ChEBI" id="CHEBI:16382"/>
        <dbReference type="ChEBI" id="CHEBI:17499"/>
        <dbReference type="ChEBI" id="CHEBI:233341"/>
        <dbReference type="ChEBI" id="CHEBI:233343"/>
    </reaction>
    <physiologicalReaction direction="right-to-left" evidence="6">
        <dbReference type="Rhea" id="RHEA:83797"/>
    </physiologicalReaction>
</comment>
<dbReference type="GeneTree" id="ENSGT00940000154482"/>
<comment type="catalytic activity">
    <reaction evidence="1">
        <text>3-iodo-L-thyronine + iodide + A + H(+) = 3,3'-diiodo-L-thyronine + AH2</text>
        <dbReference type="Rhea" id="RHEA:83783"/>
        <dbReference type="ChEBI" id="CHEBI:13193"/>
        <dbReference type="ChEBI" id="CHEBI:15378"/>
        <dbReference type="ChEBI" id="CHEBI:16382"/>
        <dbReference type="ChEBI" id="CHEBI:17499"/>
        <dbReference type="ChEBI" id="CHEBI:176514"/>
        <dbReference type="ChEBI" id="CHEBI:232627"/>
    </reaction>
    <physiologicalReaction direction="right-to-left" evidence="1">
        <dbReference type="Rhea" id="RHEA:83785"/>
    </physiologicalReaction>
</comment>
<comment type="catalytic activity">
    <reaction evidence="7">
        <text>3-iodothyronamine + iodide + A + H(+) = 3,3'-diiodothyronamine + AH2</text>
        <dbReference type="Rhea" id="RHEA:83827"/>
        <dbReference type="ChEBI" id="CHEBI:13193"/>
        <dbReference type="ChEBI" id="CHEBI:15378"/>
        <dbReference type="ChEBI" id="CHEBI:16382"/>
        <dbReference type="ChEBI" id="CHEBI:17499"/>
        <dbReference type="ChEBI" id="CHEBI:231647"/>
        <dbReference type="ChEBI" id="CHEBI:233341"/>
    </reaction>
    <physiologicalReaction direction="right-to-left" evidence="7">
        <dbReference type="Rhea" id="RHEA:83829"/>
    </physiologicalReaction>
</comment>
<dbReference type="EMBL" id="CAAE01014643">
    <property type="protein sequence ID" value="CAG01446.1"/>
    <property type="molecule type" value="Genomic_DNA"/>
</dbReference>
<accession>Q4SD36</accession>
<feature type="transmembrane region" description="Helical" evidence="9">
    <location>
        <begin position="6"/>
        <end position="29"/>
    </location>
</feature>
<dbReference type="Ensembl" id="ENSTNIT00000013805.1">
    <property type="protein sequence ID" value="ENSTNIP00000013611.1"/>
    <property type="gene ID" value="ENSTNIG00000010695.1"/>
</dbReference>
<organism evidence="10">
    <name type="scientific">Tetraodon nigroviridis</name>
    <name type="common">Spotted green pufferfish</name>
    <name type="synonym">Chelonodon nigroviridis</name>
    <dbReference type="NCBI Taxonomy" id="99883"/>
    <lineage>
        <taxon>Eukaryota</taxon>
        <taxon>Metazoa</taxon>
        <taxon>Chordata</taxon>
        <taxon>Craniata</taxon>
        <taxon>Vertebrata</taxon>
        <taxon>Euteleostomi</taxon>
        <taxon>Actinopterygii</taxon>
        <taxon>Neopterygii</taxon>
        <taxon>Teleostei</taxon>
        <taxon>Neoteleostei</taxon>
        <taxon>Acanthomorphata</taxon>
        <taxon>Eupercaria</taxon>
        <taxon>Tetraodontiformes</taxon>
        <taxon>Tetradontoidea</taxon>
        <taxon>Tetraodontidae</taxon>
        <taxon>Tetraodon</taxon>
    </lineage>
</organism>
<keyword evidence="8" id="KW-0712">Selenocysteine</keyword>
<evidence type="ECO:0000256" key="6">
    <source>
        <dbReference type="ARBA" id="ARBA00093236"/>
    </source>
</evidence>
<dbReference type="PANTHER" id="PTHR11781">
    <property type="entry name" value="IODOTHYRONINE DEIODINASE"/>
    <property type="match status" value="1"/>
</dbReference>
<feature type="non-terminal residue" evidence="10">
    <location>
        <position position="199"/>
    </location>
</feature>
<evidence type="ECO:0000313" key="10">
    <source>
        <dbReference type="EMBL" id="CAG01446.1"/>
    </source>
</evidence>
<evidence type="ECO:0000256" key="3">
    <source>
        <dbReference type="ARBA" id="ARBA00093206"/>
    </source>
</evidence>
<evidence type="ECO:0000256" key="5">
    <source>
        <dbReference type="ARBA" id="ARBA00093219"/>
    </source>
</evidence>
<dbReference type="Proteomes" id="UP000007303">
    <property type="component" value="Unassembled WGS sequence"/>
</dbReference>
<comment type="function">
    <text evidence="8">Responsible for the deiodination of T4 (3,5,3',5'-tetraiodothyronine).</text>
</comment>
<evidence type="ECO:0000313" key="11">
    <source>
        <dbReference type="Ensembl" id="ENSTNIP00000013611.1"/>
    </source>
</evidence>
<gene>
    <name evidence="10" type="ORF">GSTENG00020212001</name>
</gene>
<keyword evidence="9" id="KW-1133">Transmembrane helix</keyword>
<keyword evidence="12" id="KW-1185">Reference proteome</keyword>
<dbReference type="OrthoDB" id="428577at2759"/>
<comment type="similarity">
    <text evidence="8">Belongs to the iodothyronine deiodinase family.</text>
</comment>
<comment type="catalytic activity">
    <reaction evidence="5">
        <text>3,3'-diiodo-L-thyronine sulfate + iodide + A + H(+) = 3,3',5'-triiodo-L-thyronine sulfate + AH2</text>
        <dbReference type="Rhea" id="RHEA:83831"/>
        <dbReference type="ChEBI" id="CHEBI:13193"/>
        <dbReference type="ChEBI" id="CHEBI:15378"/>
        <dbReference type="ChEBI" id="CHEBI:16382"/>
        <dbReference type="ChEBI" id="CHEBI:17499"/>
        <dbReference type="ChEBI" id="CHEBI:176513"/>
        <dbReference type="ChEBI" id="CHEBI:176515"/>
    </reaction>
    <physiologicalReaction direction="right-to-left" evidence="5">
        <dbReference type="Rhea" id="RHEA:83833"/>
    </physiologicalReaction>
</comment>
<keyword evidence="9" id="KW-0812">Transmembrane</keyword>
<dbReference type="HOGENOM" id="CLU_089345_0_0_1"/>
<dbReference type="InterPro" id="IPR000643">
    <property type="entry name" value="Iodothyronine_deiodinase"/>
</dbReference>
<evidence type="ECO:0000256" key="7">
    <source>
        <dbReference type="ARBA" id="ARBA00093242"/>
    </source>
</evidence>
<evidence type="ECO:0000256" key="9">
    <source>
        <dbReference type="SAM" id="Phobius"/>
    </source>
</evidence>
<keyword evidence="8" id="KW-0560">Oxidoreductase</keyword>